<evidence type="ECO:0000313" key="1">
    <source>
        <dbReference type="EMBL" id="QEC73949.1"/>
    </source>
</evidence>
<dbReference type="KEGG" id="agi:FSB73_22040"/>
<evidence type="ECO:0000313" key="2">
    <source>
        <dbReference type="Proteomes" id="UP000321291"/>
    </source>
</evidence>
<proteinExistence type="predicted"/>
<dbReference type="RefSeq" id="WP_146787351.1">
    <property type="nucleotide sequence ID" value="NZ_CP042434.1"/>
</dbReference>
<dbReference type="OrthoDB" id="253409at2"/>
<reference evidence="1 2" key="1">
    <citation type="journal article" date="2017" name="Int. J. Syst. Evol. Microbiol.">
        <title>Arachidicoccus ginsenosidivorans sp. nov., with ginsenoside-converting activity isolated from ginseng cultivating soil.</title>
        <authorList>
            <person name="Siddiqi M.Z."/>
            <person name="Aslam Z."/>
            <person name="Im W.T."/>
        </authorList>
    </citation>
    <scope>NUCLEOTIDE SEQUENCE [LARGE SCALE GENOMIC DNA]</scope>
    <source>
        <strain evidence="1 2">Gsoil 809</strain>
    </source>
</reference>
<dbReference type="Proteomes" id="UP000321291">
    <property type="component" value="Chromosome"/>
</dbReference>
<organism evidence="1 2">
    <name type="scientific">Arachidicoccus ginsenosidivorans</name>
    <dbReference type="NCBI Taxonomy" id="496057"/>
    <lineage>
        <taxon>Bacteria</taxon>
        <taxon>Pseudomonadati</taxon>
        <taxon>Bacteroidota</taxon>
        <taxon>Chitinophagia</taxon>
        <taxon>Chitinophagales</taxon>
        <taxon>Chitinophagaceae</taxon>
        <taxon>Arachidicoccus</taxon>
    </lineage>
</organism>
<sequence length="116" mass="12915">MNNNRRNGISVISGNAVIIDHPIISNTNGVAPMCGIDIEPNNINCRIENLRIINPYTYNNKGYGISIGLSKLQSTKFKSVGVEIDNHLDDFSECGFYLGGYNLNLNLYLWEGILSY</sequence>
<keyword evidence="2" id="KW-1185">Reference proteome</keyword>
<dbReference type="AlphaFoldDB" id="A0A5B8VR91"/>
<accession>A0A5B8VR91</accession>
<protein>
    <submittedName>
        <fullName evidence="1">Uncharacterized protein</fullName>
    </submittedName>
</protein>
<gene>
    <name evidence="1" type="ORF">FSB73_22040</name>
</gene>
<dbReference type="EMBL" id="CP042434">
    <property type="protein sequence ID" value="QEC73949.1"/>
    <property type="molecule type" value="Genomic_DNA"/>
</dbReference>
<name>A0A5B8VR91_9BACT</name>